<dbReference type="PANTHER" id="PTHR10285">
    <property type="entry name" value="URIDINE KINASE"/>
    <property type="match status" value="1"/>
</dbReference>
<proteinExistence type="inferred from homology"/>
<dbReference type="EC" id="2.7.1.48" evidence="5 16"/>
<dbReference type="SUPFAM" id="SSF52540">
    <property type="entry name" value="P-loop containing nucleoside triphosphate hydrolases"/>
    <property type="match status" value="1"/>
</dbReference>
<evidence type="ECO:0000256" key="7">
    <source>
        <dbReference type="ARBA" id="ARBA00022490"/>
    </source>
</evidence>
<organism evidence="19 20">
    <name type="scientific">Anoxynatronum sibiricum</name>
    <dbReference type="NCBI Taxonomy" id="210623"/>
    <lineage>
        <taxon>Bacteria</taxon>
        <taxon>Bacillati</taxon>
        <taxon>Bacillota</taxon>
        <taxon>Clostridia</taxon>
        <taxon>Eubacteriales</taxon>
        <taxon>Clostridiaceae</taxon>
        <taxon>Anoxynatronum</taxon>
    </lineage>
</organism>
<dbReference type="Pfam" id="PF00485">
    <property type="entry name" value="PRK"/>
    <property type="match status" value="1"/>
</dbReference>
<keyword evidence="10 16" id="KW-0418">Kinase</keyword>
<evidence type="ECO:0000256" key="13">
    <source>
        <dbReference type="ARBA" id="ARBA00031452"/>
    </source>
</evidence>
<evidence type="ECO:0000256" key="11">
    <source>
        <dbReference type="ARBA" id="ARBA00022840"/>
    </source>
</evidence>
<dbReference type="PRINTS" id="PR00988">
    <property type="entry name" value="URIDINKINASE"/>
</dbReference>
<protein>
    <recommendedName>
        <fullName evidence="6 16">Uridine kinase</fullName>
        <ecNumber evidence="5 16">2.7.1.48</ecNumber>
    </recommendedName>
    <alternativeName>
        <fullName evidence="12 16">Cytidine monophosphokinase</fullName>
    </alternativeName>
    <alternativeName>
        <fullName evidence="13 16">Uridine monophosphokinase</fullName>
    </alternativeName>
</protein>
<reference evidence="19 20" key="1">
    <citation type="submission" date="2024-04" db="EMBL/GenBank/DDBJ databases">
        <title>Genome sequencing and metabolic network reconstruction of aminoacids and betaine degradation by Anoxynatronum sibiricum.</title>
        <authorList>
            <person name="Detkova E.N."/>
            <person name="Boltjanskaja Y.V."/>
            <person name="Mardanov A.V."/>
            <person name="Kevbrin V."/>
        </authorList>
    </citation>
    <scope>NUCLEOTIDE SEQUENCE [LARGE SCALE GENOMIC DNA]</scope>
    <source>
        <strain evidence="19 20">Z-7981</strain>
    </source>
</reference>
<dbReference type="Gene3D" id="3.40.50.300">
    <property type="entry name" value="P-loop containing nucleotide triphosphate hydrolases"/>
    <property type="match status" value="1"/>
</dbReference>
<name>A0ABU9VQ17_9CLOT</name>
<keyword evidence="7 16" id="KW-0963">Cytoplasm</keyword>
<keyword evidence="9 16" id="KW-0547">Nucleotide-binding</keyword>
<evidence type="ECO:0000256" key="15">
    <source>
        <dbReference type="ARBA" id="ARBA00048909"/>
    </source>
</evidence>
<dbReference type="GO" id="GO:0004849">
    <property type="term" value="F:uridine kinase activity"/>
    <property type="evidence" value="ECO:0007669"/>
    <property type="project" value="UniProtKB-EC"/>
</dbReference>
<dbReference type="NCBIfam" id="TIGR00235">
    <property type="entry name" value="udk"/>
    <property type="match status" value="1"/>
</dbReference>
<evidence type="ECO:0000256" key="6">
    <source>
        <dbReference type="ARBA" id="ARBA00021478"/>
    </source>
</evidence>
<dbReference type="EMBL" id="JBCITM010000002">
    <property type="protein sequence ID" value="MEN1759273.1"/>
    <property type="molecule type" value="Genomic_DNA"/>
</dbReference>
<feature type="binding site" evidence="16">
    <location>
        <begin position="11"/>
        <end position="18"/>
    </location>
    <ligand>
        <name>ATP</name>
        <dbReference type="ChEBI" id="CHEBI:30616"/>
    </ligand>
</feature>
<comment type="subcellular location">
    <subcellularLocation>
        <location evidence="1 16 17">Cytoplasm</location>
    </subcellularLocation>
</comment>
<evidence type="ECO:0000313" key="19">
    <source>
        <dbReference type="EMBL" id="MEN1759273.1"/>
    </source>
</evidence>
<evidence type="ECO:0000256" key="10">
    <source>
        <dbReference type="ARBA" id="ARBA00022777"/>
    </source>
</evidence>
<evidence type="ECO:0000256" key="8">
    <source>
        <dbReference type="ARBA" id="ARBA00022679"/>
    </source>
</evidence>
<evidence type="ECO:0000256" key="5">
    <source>
        <dbReference type="ARBA" id="ARBA00012137"/>
    </source>
</evidence>
<evidence type="ECO:0000256" key="9">
    <source>
        <dbReference type="ARBA" id="ARBA00022741"/>
    </source>
</evidence>
<comment type="caution">
    <text evidence="19">The sequence shown here is derived from an EMBL/GenBank/DDBJ whole genome shotgun (WGS) entry which is preliminary data.</text>
</comment>
<keyword evidence="11 16" id="KW-0067">ATP-binding</keyword>
<evidence type="ECO:0000259" key="18">
    <source>
        <dbReference type="Pfam" id="PF00485"/>
    </source>
</evidence>
<evidence type="ECO:0000256" key="3">
    <source>
        <dbReference type="ARBA" id="ARBA00004784"/>
    </source>
</evidence>
<dbReference type="InterPro" id="IPR006083">
    <property type="entry name" value="PRK/URK"/>
</dbReference>
<feature type="domain" description="Phosphoribulokinase/uridine kinase" evidence="18">
    <location>
        <begin position="6"/>
        <end position="192"/>
    </location>
</feature>
<evidence type="ECO:0000256" key="2">
    <source>
        <dbReference type="ARBA" id="ARBA00004690"/>
    </source>
</evidence>
<keyword evidence="8 16" id="KW-0808">Transferase</keyword>
<accession>A0ABU9VQ17</accession>
<comment type="catalytic activity">
    <reaction evidence="14 17">
        <text>cytidine + ATP = CMP + ADP + H(+)</text>
        <dbReference type="Rhea" id="RHEA:24674"/>
        <dbReference type="ChEBI" id="CHEBI:15378"/>
        <dbReference type="ChEBI" id="CHEBI:17562"/>
        <dbReference type="ChEBI" id="CHEBI:30616"/>
        <dbReference type="ChEBI" id="CHEBI:60377"/>
        <dbReference type="ChEBI" id="CHEBI:456216"/>
        <dbReference type="EC" id="2.7.1.48"/>
    </reaction>
</comment>
<evidence type="ECO:0000256" key="1">
    <source>
        <dbReference type="ARBA" id="ARBA00004496"/>
    </source>
</evidence>
<dbReference type="Proteomes" id="UP001407405">
    <property type="component" value="Unassembled WGS sequence"/>
</dbReference>
<evidence type="ECO:0000313" key="20">
    <source>
        <dbReference type="Proteomes" id="UP001407405"/>
    </source>
</evidence>
<comment type="catalytic activity">
    <reaction evidence="15 16 17">
        <text>uridine + ATP = UMP + ADP + H(+)</text>
        <dbReference type="Rhea" id="RHEA:16825"/>
        <dbReference type="ChEBI" id="CHEBI:15378"/>
        <dbReference type="ChEBI" id="CHEBI:16704"/>
        <dbReference type="ChEBI" id="CHEBI:30616"/>
        <dbReference type="ChEBI" id="CHEBI:57865"/>
        <dbReference type="ChEBI" id="CHEBI:456216"/>
        <dbReference type="EC" id="2.7.1.48"/>
    </reaction>
</comment>
<dbReference type="InterPro" id="IPR026008">
    <property type="entry name" value="Uridine_kinase"/>
</dbReference>
<evidence type="ECO:0000256" key="16">
    <source>
        <dbReference type="HAMAP-Rule" id="MF_00551"/>
    </source>
</evidence>
<dbReference type="NCBIfam" id="NF004018">
    <property type="entry name" value="PRK05480.1"/>
    <property type="match status" value="1"/>
</dbReference>
<dbReference type="InterPro" id="IPR000764">
    <property type="entry name" value="Uridine_kinase-like"/>
</dbReference>
<sequence length="206" mass="23731">MSKPILIGITGGTGSGKSTVSRQILKHLPEQSIVIIPQDAYYKNQDHLPLEERIKVNYDHPFSFETDLLTRHLKALLRGESIEMPQYDFERHTRKKETLTVESRNIIILEGILLFDDPSLRELMDIKIFVDTDADVRIIRRIMRDIKERGRSLDSVINQYMTTVRPAHLQFVEPNKKYADIIIPEGGKNQVAIDIIVTKIKAILED</sequence>
<dbReference type="RefSeq" id="WP_343184648.1">
    <property type="nucleotide sequence ID" value="NZ_JBCITM010000002.1"/>
</dbReference>
<comment type="similarity">
    <text evidence="4 16 17">Belongs to the uridine kinase family.</text>
</comment>
<dbReference type="CDD" id="cd02023">
    <property type="entry name" value="UMPK"/>
    <property type="match status" value="1"/>
</dbReference>
<evidence type="ECO:0000256" key="17">
    <source>
        <dbReference type="RuleBase" id="RU003825"/>
    </source>
</evidence>
<evidence type="ECO:0000256" key="4">
    <source>
        <dbReference type="ARBA" id="ARBA00005408"/>
    </source>
</evidence>
<dbReference type="InterPro" id="IPR027417">
    <property type="entry name" value="P-loop_NTPase"/>
</dbReference>
<comment type="pathway">
    <text evidence="3 16 17">Pyrimidine metabolism; CTP biosynthesis via salvage pathway; CTP from cytidine: step 1/3.</text>
</comment>
<comment type="pathway">
    <text evidence="2 16 17">Pyrimidine metabolism; UMP biosynthesis via salvage pathway; UMP from uridine: step 1/1.</text>
</comment>
<keyword evidence="20" id="KW-1185">Reference proteome</keyword>
<dbReference type="HAMAP" id="MF_00551">
    <property type="entry name" value="Uridine_kinase"/>
    <property type="match status" value="1"/>
</dbReference>
<gene>
    <name evidence="16 19" type="primary">udk</name>
    <name evidence="19" type="ORF">AAIG11_02195</name>
</gene>
<evidence type="ECO:0000256" key="14">
    <source>
        <dbReference type="ARBA" id="ARBA00047436"/>
    </source>
</evidence>
<evidence type="ECO:0000256" key="12">
    <source>
        <dbReference type="ARBA" id="ARBA00030641"/>
    </source>
</evidence>